<dbReference type="InterPro" id="IPR020084">
    <property type="entry name" value="NUDIX_hydrolase_CS"/>
</dbReference>
<dbReference type="PROSITE" id="PS51462">
    <property type="entry name" value="NUDIX"/>
    <property type="match status" value="1"/>
</dbReference>
<dbReference type="AlphaFoldDB" id="A0A561ENG4"/>
<dbReference type="Gene3D" id="3.90.79.10">
    <property type="entry name" value="Nucleoside Triphosphate Pyrophosphohydrolase"/>
    <property type="match status" value="1"/>
</dbReference>
<evidence type="ECO:0000256" key="3">
    <source>
        <dbReference type="ARBA" id="ARBA00022801"/>
    </source>
</evidence>
<dbReference type="GO" id="GO:0016787">
    <property type="term" value="F:hydrolase activity"/>
    <property type="evidence" value="ECO:0007669"/>
    <property type="project" value="UniProtKB-KW"/>
</dbReference>
<dbReference type="Pfam" id="PF00293">
    <property type="entry name" value="NUDIX"/>
    <property type="match status" value="1"/>
</dbReference>
<comment type="cofactor">
    <cofactor evidence="1">
        <name>Mg(2+)</name>
        <dbReference type="ChEBI" id="CHEBI:18420"/>
    </cofactor>
</comment>
<organism evidence="6 7">
    <name type="scientific">Kitasatospora atroaurantiaca</name>
    <dbReference type="NCBI Taxonomy" id="285545"/>
    <lineage>
        <taxon>Bacteria</taxon>
        <taxon>Bacillati</taxon>
        <taxon>Actinomycetota</taxon>
        <taxon>Actinomycetes</taxon>
        <taxon>Kitasatosporales</taxon>
        <taxon>Streptomycetaceae</taxon>
        <taxon>Kitasatospora</taxon>
    </lineage>
</organism>
<comment type="similarity">
    <text evidence="2 4">Belongs to the Nudix hydrolase family.</text>
</comment>
<dbReference type="Proteomes" id="UP000318416">
    <property type="component" value="Unassembled WGS sequence"/>
</dbReference>
<comment type="caution">
    <text evidence="6">The sequence shown here is derived from an EMBL/GenBank/DDBJ whole genome shotgun (WGS) entry which is preliminary data.</text>
</comment>
<evidence type="ECO:0000259" key="5">
    <source>
        <dbReference type="PROSITE" id="PS51462"/>
    </source>
</evidence>
<gene>
    <name evidence="6" type="ORF">FB465_2174</name>
</gene>
<dbReference type="RefSeq" id="WP_342791793.1">
    <property type="nucleotide sequence ID" value="NZ_BAAABR010000089.1"/>
</dbReference>
<keyword evidence="7" id="KW-1185">Reference proteome</keyword>
<name>A0A561ENG4_9ACTN</name>
<dbReference type="InterPro" id="IPR000086">
    <property type="entry name" value="NUDIX_hydrolase_dom"/>
</dbReference>
<dbReference type="InterPro" id="IPR020476">
    <property type="entry name" value="Nudix_hydrolase"/>
</dbReference>
<dbReference type="EMBL" id="VIVR01000001">
    <property type="protein sequence ID" value="TWE17168.1"/>
    <property type="molecule type" value="Genomic_DNA"/>
</dbReference>
<keyword evidence="3 4" id="KW-0378">Hydrolase</keyword>
<evidence type="ECO:0000256" key="1">
    <source>
        <dbReference type="ARBA" id="ARBA00001946"/>
    </source>
</evidence>
<dbReference type="CDD" id="cd03424">
    <property type="entry name" value="NUDIX_ADPRase_Nudt5_UGPPase_Nudt14"/>
    <property type="match status" value="1"/>
</dbReference>
<evidence type="ECO:0000256" key="4">
    <source>
        <dbReference type="RuleBase" id="RU003476"/>
    </source>
</evidence>
<reference evidence="6 7" key="1">
    <citation type="submission" date="2019-06" db="EMBL/GenBank/DDBJ databases">
        <title>Sequencing the genomes of 1000 actinobacteria strains.</title>
        <authorList>
            <person name="Klenk H.-P."/>
        </authorList>
    </citation>
    <scope>NUCLEOTIDE SEQUENCE [LARGE SCALE GENOMIC DNA]</scope>
    <source>
        <strain evidence="6 7">DSM 41649</strain>
    </source>
</reference>
<proteinExistence type="inferred from homology"/>
<accession>A0A561ENG4</accession>
<feature type="domain" description="Nudix hydrolase" evidence="5">
    <location>
        <begin position="97"/>
        <end position="225"/>
    </location>
</feature>
<dbReference type="PRINTS" id="PR00502">
    <property type="entry name" value="NUDIXFAMILY"/>
</dbReference>
<dbReference type="SUPFAM" id="SSF55811">
    <property type="entry name" value="Nudix"/>
    <property type="match status" value="1"/>
</dbReference>
<evidence type="ECO:0000256" key="2">
    <source>
        <dbReference type="ARBA" id="ARBA00005582"/>
    </source>
</evidence>
<dbReference type="PANTHER" id="PTHR43046">
    <property type="entry name" value="GDP-MANNOSE MANNOSYL HYDROLASE"/>
    <property type="match status" value="1"/>
</dbReference>
<evidence type="ECO:0000313" key="6">
    <source>
        <dbReference type="EMBL" id="TWE17168.1"/>
    </source>
</evidence>
<sequence>MPAPQAGRVLARRSVGRQGGTLQVDQLRGKFEGFRHPHIVRPACDKILSHHPMARGSTLSEWTVHGSRTIYTSPWVELDLVDVEPPGQPRYEHHLVKWAPVAATVVLNQRDAVLMMWRHRFATDTWNWEIPSGIVEDGESLEAAAVREVEEETGWRVTDVQPLAYNQPVGGMSNAEHHVFLARDAQYIAPPVDTHEADRIEWIPLDRIQGMIDRREIVAGVAVTGLLQLLARWP</sequence>
<protein>
    <submittedName>
        <fullName evidence="6">ADP-ribose pyrophosphatase YjhB (NUDIX family)</fullName>
    </submittedName>
</protein>
<evidence type="ECO:0000313" key="7">
    <source>
        <dbReference type="Proteomes" id="UP000318416"/>
    </source>
</evidence>
<dbReference type="InterPro" id="IPR015797">
    <property type="entry name" value="NUDIX_hydrolase-like_dom_sf"/>
</dbReference>
<dbReference type="PROSITE" id="PS00893">
    <property type="entry name" value="NUDIX_BOX"/>
    <property type="match status" value="1"/>
</dbReference>
<dbReference type="PANTHER" id="PTHR43046:SF14">
    <property type="entry name" value="MUTT_NUDIX FAMILY PROTEIN"/>
    <property type="match status" value="1"/>
</dbReference>